<dbReference type="Pfam" id="PF04168">
    <property type="entry name" value="Alpha-E"/>
    <property type="match status" value="1"/>
</dbReference>
<dbReference type="PANTHER" id="PTHR34595">
    <property type="entry name" value="BLR5612 PROTEIN"/>
    <property type="match status" value="1"/>
</dbReference>
<reference evidence="3" key="1">
    <citation type="submission" date="2017-04" db="EMBL/GenBank/DDBJ databases">
        <authorList>
            <person name="Varghese N."/>
            <person name="Submissions S."/>
        </authorList>
    </citation>
    <scope>NUCLEOTIDE SEQUENCE [LARGE SCALE GENOMIC DNA]</scope>
    <source>
        <strain evidence="3">RKEM611</strain>
    </source>
</reference>
<dbReference type="InterPro" id="IPR007296">
    <property type="entry name" value="DUF403"/>
</dbReference>
<evidence type="ECO:0000259" key="1">
    <source>
        <dbReference type="Pfam" id="PF04168"/>
    </source>
</evidence>
<organism evidence="2 3">
    <name type="scientific">Pseudobacteriovorax antillogorgiicola</name>
    <dbReference type="NCBI Taxonomy" id="1513793"/>
    <lineage>
        <taxon>Bacteria</taxon>
        <taxon>Pseudomonadati</taxon>
        <taxon>Bdellovibrionota</taxon>
        <taxon>Oligoflexia</taxon>
        <taxon>Oligoflexales</taxon>
        <taxon>Pseudobacteriovoracaceae</taxon>
        <taxon>Pseudobacteriovorax</taxon>
    </lineage>
</organism>
<dbReference type="OrthoDB" id="9803532at2"/>
<evidence type="ECO:0000313" key="2">
    <source>
        <dbReference type="EMBL" id="SMF24920.1"/>
    </source>
</evidence>
<dbReference type="InterPro" id="IPR051680">
    <property type="entry name" value="ATP-dep_Glu-Cys_Ligase-2"/>
</dbReference>
<dbReference type="EMBL" id="FWZT01000008">
    <property type="protein sequence ID" value="SMF24920.1"/>
    <property type="molecule type" value="Genomic_DNA"/>
</dbReference>
<accession>A0A1Y6BWQ7</accession>
<dbReference type="STRING" id="1513793.SAMN06296036_10828"/>
<dbReference type="RefSeq" id="WP_132319079.1">
    <property type="nucleotide sequence ID" value="NZ_FWZT01000008.1"/>
</dbReference>
<dbReference type="PANTHER" id="PTHR34595:SF7">
    <property type="entry name" value="SLL1039 PROTEIN"/>
    <property type="match status" value="1"/>
</dbReference>
<proteinExistence type="predicted"/>
<protein>
    <submittedName>
        <fullName evidence="2">Uncharacterized conserved protein, Alpha-E superfamily</fullName>
    </submittedName>
</protein>
<sequence length="324" mass="38017">MLSRVAESIYWMNRYVERAENVARFLHVNLHLMLDYPGESPQQQWEPLVTTSGDDEDFFKRYGVASEENVIRFLTFDEENPNSIISCLHAARENGRTIQDTISSEMWEHLNQFYLMVEKHSRKKTVRSLHDFYSSVKNASHLYVGLAETTMSHGEGWHFGKLGRLLERADKTARILDVKYFILLPKLDDVNTPYDSLFWSALLKSASAFEMYRKRFHKIFHHDVADFLIFDPKFPRSLYCCTLMAQHSMNMIQQKMPETPPAALELEKLLRSFQTNDIDFIVNNGLHEFIDTFQYNLNIVGREIQNSFFALKPIEVEQSYRNCC</sequence>
<feature type="domain" description="DUF403" evidence="1">
    <location>
        <begin position="1"/>
        <end position="309"/>
    </location>
</feature>
<name>A0A1Y6BWQ7_9BACT</name>
<evidence type="ECO:0000313" key="3">
    <source>
        <dbReference type="Proteomes" id="UP000192907"/>
    </source>
</evidence>
<dbReference type="Proteomes" id="UP000192907">
    <property type="component" value="Unassembled WGS sequence"/>
</dbReference>
<keyword evidence="3" id="KW-1185">Reference proteome</keyword>
<dbReference type="AlphaFoldDB" id="A0A1Y6BWQ7"/>
<gene>
    <name evidence="2" type="ORF">SAMN06296036_10828</name>
</gene>